<protein>
    <submittedName>
        <fullName evidence="1">Uncharacterized protein</fullName>
    </submittedName>
</protein>
<organism evidence="1 2">
    <name type="scientific">Phytophthora nicotianae (strain INRA-310)</name>
    <name type="common">Phytophthora parasitica</name>
    <dbReference type="NCBI Taxonomy" id="761204"/>
    <lineage>
        <taxon>Eukaryota</taxon>
        <taxon>Sar</taxon>
        <taxon>Stramenopiles</taxon>
        <taxon>Oomycota</taxon>
        <taxon>Peronosporomycetes</taxon>
        <taxon>Peronosporales</taxon>
        <taxon>Peronosporaceae</taxon>
        <taxon>Phytophthora</taxon>
    </lineage>
</organism>
<dbReference type="AlphaFoldDB" id="W2QL21"/>
<dbReference type="EMBL" id="KI669575">
    <property type="protein sequence ID" value="ETN13234.1"/>
    <property type="molecule type" value="Genomic_DNA"/>
</dbReference>
<dbReference type="GeneID" id="20190917"/>
<evidence type="ECO:0000313" key="1">
    <source>
        <dbReference type="EMBL" id="ETN13234.1"/>
    </source>
</evidence>
<reference evidence="1 2" key="2">
    <citation type="submission" date="2013-11" db="EMBL/GenBank/DDBJ databases">
        <title>The Genome Sequence of Phytophthora parasitica INRA-310.</title>
        <authorList>
            <consortium name="The Broad Institute Genomics Platform"/>
            <person name="Russ C."/>
            <person name="Tyler B."/>
            <person name="Panabieres F."/>
            <person name="Shan W."/>
            <person name="Tripathy S."/>
            <person name="Grunwald N."/>
            <person name="Machado M."/>
            <person name="Johnson C.S."/>
            <person name="Arredondo F."/>
            <person name="Hong C."/>
            <person name="Coffey M."/>
            <person name="Young S.K."/>
            <person name="Zeng Q."/>
            <person name="Gargeya S."/>
            <person name="Fitzgerald M."/>
            <person name="Abouelleil A."/>
            <person name="Alvarado L."/>
            <person name="Chapman S.B."/>
            <person name="Gainer-Dewar J."/>
            <person name="Goldberg J."/>
            <person name="Griggs A."/>
            <person name="Gujja S."/>
            <person name="Hansen M."/>
            <person name="Howarth C."/>
            <person name="Imamovic A."/>
            <person name="Ireland A."/>
            <person name="Larimer J."/>
            <person name="McCowan C."/>
            <person name="Murphy C."/>
            <person name="Pearson M."/>
            <person name="Poon T.W."/>
            <person name="Priest M."/>
            <person name="Roberts A."/>
            <person name="Saif S."/>
            <person name="Shea T."/>
            <person name="Sykes S."/>
            <person name="Wortman J."/>
            <person name="Nusbaum C."/>
            <person name="Birren B."/>
        </authorList>
    </citation>
    <scope>NUCLEOTIDE SEQUENCE [LARGE SCALE GENOMIC DNA]</scope>
    <source>
        <strain evidence="1 2">INRA-310</strain>
    </source>
</reference>
<proteinExistence type="predicted"/>
<reference evidence="2" key="1">
    <citation type="submission" date="2011-12" db="EMBL/GenBank/DDBJ databases">
        <authorList>
            <consortium name="The Broad Institute Genome Sequencing Platform"/>
            <person name="Russ C."/>
            <person name="Tyler B."/>
            <person name="Panabieres F."/>
            <person name="Shan W."/>
            <person name="Tripathy S."/>
            <person name="Grunwald N."/>
            <person name="Machado M."/>
            <person name="Young S.K."/>
            <person name="Zeng Q."/>
            <person name="Gargeya S."/>
            <person name="Fitzgerald M."/>
            <person name="Haas B."/>
            <person name="Abouelleil A."/>
            <person name="Alvarado L."/>
            <person name="Arachchi H.M."/>
            <person name="Berlin A."/>
            <person name="Chapman S.B."/>
            <person name="Gearin G."/>
            <person name="Goldberg J."/>
            <person name="Griggs A."/>
            <person name="Gujja S."/>
            <person name="Hansen M."/>
            <person name="Heiman D."/>
            <person name="Howarth C."/>
            <person name="Larimer J."/>
            <person name="Lui A."/>
            <person name="MacDonald P.J.P."/>
            <person name="McCowen C."/>
            <person name="Montmayeur A."/>
            <person name="Murphy C."/>
            <person name="Neiman D."/>
            <person name="Pearson M."/>
            <person name="Priest M."/>
            <person name="Roberts A."/>
            <person name="Saif S."/>
            <person name="Shea T."/>
            <person name="Sisk P."/>
            <person name="Stolte C."/>
            <person name="Sykes S."/>
            <person name="Wortman J."/>
            <person name="Nusbaum C."/>
            <person name="Birren B."/>
        </authorList>
    </citation>
    <scope>NUCLEOTIDE SEQUENCE [LARGE SCALE GENOMIC DNA]</scope>
    <source>
        <strain evidence="2">INRA-310</strain>
    </source>
</reference>
<dbReference type="RefSeq" id="XP_008901606.1">
    <property type="nucleotide sequence ID" value="XM_008903358.1"/>
</dbReference>
<dbReference type="VEuPathDB" id="FungiDB:PPTG_22318"/>
<gene>
    <name evidence="1" type="ORF">PPTG_22318</name>
</gene>
<sequence length="110" mass="12675">MNIDDFVCNGADRDSAMESLTRKELLSDSTGLPFIDRAGDEPNDDVDTASVQSDTYTLHKRKWMQYGVSFSCFYRTRTLMQNCWELSESYNYAYGINSAVNKTLKLPRHR</sequence>
<dbReference type="Proteomes" id="UP000018817">
    <property type="component" value="Unassembled WGS sequence"/>
</dbReference>
<evidence type="ECO:0000313" key="2">
    <source>
        <dbReference type="Proteomes" id="UP000018817"/>
    </source>
</evidence>
<name>W2QL21_PHYN3</name>
<dbReference type="OrthoDB" id="103142at2759"/>
<accession>W2QL21</accession>